<dbReference type="EMBL" id="JAOPGA020001789">
    <property type="protein sequence ID" value="KAL0491379.1"/>
    <property type="molecule type" value="Genomic_DNA"/>
</dbReference>
<dbReference type="Proteomes" id="UP001431209">
    <property type="component" value="Unassembled WGS sequence"/>
</dbReference>
<dbReference type="AlphaFoldDB" id="A0AAW2ZPN2"/>
<feature type="region of interest" description="Disordered" evidence="1">
    <location>
        <begin position="1"/>
        <end position="23"/>
    </location>
</feature>
<protein>
    <submittedName>
        <fullName evidence="2">Cytosolic Fe-S cluster assembly factor nar-1</fullName>
    </submittedName>
</protein>
<evidence type="ECO:0000313" key="2">
    <source>
        <dbReference type="EMBL" id="KAL0491379.1"/>
    </source>
</evidence>
<evidence type="ECO:0000313" key="3">
    <source>
        <dbReference type="Proteomes" id="UP001431209"/>
    </source>
</evidence>
<gene>
    <name evidence="2" type="ORF">AKO1_009906</name>
</gene>
<sequence>MSSLSPNTERRREYMSASDELFGSPVSPCDESVVPILSPVGPGEEYVQSNVYVPRRKLVLGEVPVEKLSTSE</sequence>
<accession>A0AAW2ZPN2</accession>
<organism evidence="2 3">
    <name type="scientific">Acrasis kona</name>
    <dbReference type="NCBI Taxonomy" id="1008807"/>
    <lineage>
        <taxon>Eukaryota</taxon>
        <taxon>Discoba</taxon>
        <taxon>Heterolobosea</taxon>
        <taxon>Tetramitia</taxon>
        <taxon>Eutetramitia</taxon>
        <taxon>Acrasidae</taxon>
        <taxon>Acrasis</taxon>
    </lineage>
</organism>
<proteinExistence type="predicted"/>
<evidence type="ECO:0000256" key="1">
    <source>
        <dbReference type="SAM" id="MobiDB-lite"/>
    </source>
</evidence>
<reference evidence="2 3" key="1">
    <citation type="submission" date="2024-03" db="EMBL/GenBank/DDBJ databases">
        <title>The Acrasis kona genome and developmental transcriptomes reveal deep origins of eukaryotic multicellular pathways.</title>
        <authorList>
            <person name="Sheikh S."/>
            <person name="Fu C.-J."/>
            <person name="Brown M.W."/>
            <person name="Baldauf S.L."/>
        </authorList>
    </citation>
    <scope>NUCLEOTIDE SEQUENCE [LARGE SCALE GENOMIC DNA]</scope>
    <source>
        <strain evidence="2 3">ATCC MYA-3509</strain>
    </source>
</reference>
<name>A0AAW2ZPN2_9EUKA</name>
<keyword evidence="3" id="KW-1185">Reference proteome</keyword>
<comment type="caution">
    <text evidence="2">The sequence shown here is derived from an EMBL/GenBank/DDBJ whole genome shotgun (WGS) entry which is preliminary data.</text>
</comment>